<dbReference type="PANTHER" id="PTHR11388">
    <property type="entry name" value="ORGANIC ANION TRANSPORTER"/>
    <property type="match status" value="1"/>
</dbReference>
<dbReference type="GO" id="GO:0016323">
    <property type="term" value="C:basolateral plasma membrane"/>
    <property type="evidence" value="ECO:0007669"/>
    <property type="project" value="TreeGrafter"/>
</dbReference>
<comment type="subcellular location">
    <subcellularLocation>
        <location evidence="1">Cell membrane</location>
        <topology evidence="1">Multi-pass membrane protein</topology>
    </subcellularLocation>
</comment>
<comment type="similarity">
    <text evidence="2">Belongs to the organo anion transporter (TC 2.A.60) family.</text>
</comment>
<keyword evidence="3" id="KW-1003">Cell membrane</keyword>
<dbReference type="Pfam" id="PF03137">
    <property type="entry name" value="OATP"/>
    <property type="match status" value="1"/>
</dbReference>
<name>A0AAW0WZB1_CHEQU</name>
<dbReference type="InterPro" id="IPR002350">
    <property type="entry name" value="Kazal_dom"/>
</dbReference>
<organism evidence="10 11">
    <name type="scientific">Cherax quadricarinatus</name>
    <name type="common">Australian red claw crayfish</name>
    <dbReference type="NCBI Taxonomy" id="27406"/>
    <lineage>
        <taxon>Eukaryota</taxon>
        <taxon>Metazoa</taxon>
        <taxon>Ecdysozoa</taxon>
        <taxon>Arthropoda</taxon>
        <taxon>Crustacea</taxon>
        <taxon>Multicrustacea</taxon>
        <taxon>Malacostraca</taxon>
        <taxon>Eumalacostraca</taxon>
        <taxon>Eucarida</taxon>
        <taxon>Decapoda</taxon>
        <taxon>Pleocyemata</taxon>
        <taxon>Astacidea</taxon>
        <taxon>Parastacoidea</taxon>
        <taxon>Parastacidae</taxon>
        <taxon>Cherax</taxon>
    </lineage>
</organism>
<gene>
    <name evidence="10" type="ORF">OTU49_006595</name>
</gene>
<feature type="transmembrane region" description="Helical" evidence="8">
    <location>
        <begin position="12"/>
        <end position="33"/>
    </location>
</feature>
<dbReference type="EMBL" id="JARKIK010000054">
    <property type="protein sequence ID" value="KAK8733344.1"/>
    <property type="molecule type" value="Genomic_DNA"/>
</dbReference>
<keyword evidence="4 8" id="KW-0812">Transmembrane</keyword>
<keyword evidence="7" id="KW-1015">Disulfide bond</keyword>
<dbReference type="GO" id="GO:0015347">
    <property type="term" value="F:sodium-independent organic anion transmembrane transporter activity"/>
    <property type="evidence" value="ECO:0007669"/>
    <property type="project" value="TreeGrafter"/>
</dbReference>
<evidence type="ECO:0000256" key="5">
    <source>
        <dbReference type="ARBA" id="ARBA00022989"/>
    </source>
</evidence>
<feature type="transmembrane region" description="Helical" evidence="8">
    <location>
        <begin position="169"/>
        <end position="188"/>
    </location>
</feature>
<dbReference type="AlphaFoldDB" id="A0AAW0WZB1"/>
<evidence type="ECO:0000256" key="4">
    <source>
        <dbReference type="ARBA" id="ARBA00022692"/>
    </source>
</evidence>
<dbReference type="Gene3D" id="1.20.1250.20">
    <property type="entry name" value="MFS general substrate transporter like domains"/>
    <property type="match status" value="1"/>
</dbReference>
<evidence type="ECO:0000259" key="9">
    <source>
        <dbReference type="PROSITE" id="PS51465"/>
    </source>
</evidence>
<dbReference type="SUPFAM" id="SSF103473">
    <property type="entry name" value="MFS general substrate transporter"/>
    <property type="match status" value="1"/>
</dbReference>
<feature type="transmembrane region" description="Helical" evidence="8">
    <location>
        <begin position="97"/>
        <end position="116"/>
    </location>
</feature>
<evidence type="ECO:0000256" key="3">
    <source>
        <dbReference type="ARBA" id="ARBA00022475"/>
    </source>
</evidence>
<proteinExistence type="inferred from homology"/>
<feature type="non-terminal residue" evidence="10">
    <location>
        <position position="244"/>
    </location>
</feature>
<evidence type="ECO:0000313" key="11">
    <source>
        <dbReference type="Proteomes" id="UP001445076"/>
    </source>
</evidence>
<evidence type="ECO:0000256" key="6">
    <source>
        <dbReference type="ARBA" id="ARBA00023136"/>
    </source>
</evidence>
<evidence type="ECO:0000313" key="10">
    <source>
        <dbReference type="EMBL" id="KAK8733344.1"/>
    </source>
</evidence>
<evidence type="ECO:0000256" key="8">
    <source>
        <dbReference type="SAM" id="Phobius"/>
    </source>
</evidence>
<keyword evidence="5 8" id="KW-1133">Transmembrane helix</keyword>
<feature type="non-terminal residue" evidence="10">
    <location>
        <position position="1"/>
    </location>
</feature>
<evidence type="ECO:0000256" key="1">
    <source>
        <dbReference type="ARBA" id="ARBA00004651"/>
    </source>
</evidence>
<evidence type="ECO:0000256" key="7">
    <source>
        <dbReference type="ARBA" id="ARBA00023157"/>
    </source>
</evidence>
<dbReference type="InterPro" id="IPR036259">
    <property type="entry name" value="MFS_trans_sf"/>
</dbReference>
<dbReference type="Proteomes" id="UP001445076">
    <property type="component" value="Unassembled WGS sequence"/>
</dbReference>
<dbReference type="PROSITE" id="PS51465">
    <property type="entry name" value="KAZAL_2"/>
    <property type="match status" value="1"/>
</dbReference>
<accession>A0AAW0WZB1</accession>
<evidence type="ECO:0000256" key="2">
    <source>
        <dbReference type="ARBA" id="ARBA00009657"/>
    </source>
</evidence>
<keyword evidence="11" id="KW-1185">Reference proteome</keyword>
<dbReference type="PANTHER" id="PTHR11388:SF76">
    <property type="entry name" value="SOLUTE CARRIER ORGANIC ANION TRANSPORTER FAMILY MEMBER"/>
    <property type="match status" value="1"/>
</dbReference>
<reference evidence="10 11" key="1">
    <citation type="journal article" date="2024" name="BMC Genomics">
        <title>Genome assembly of redclaw crayfish (Cherax quadricarinatus) provides insights into its immune adaptation and hypoxia tolerance.</title>
        <authorList>
            <person name="Liu Z."/>
            <person name="Zheng J."/>
            <person name="Li H."/>
            <person name="Fang K."/>
            <person name="Wang S."/>
            <person name="He J."/>
            <person name="Zhou D."/>
            <person name="Weng S."/>
            <person name="Chi M."/>
            <person name="Gu Z."/>
            <person name="He J."/>
            <person name="Li F."/>
            <person name="Wang M."/>
        </authorList>
    </citation>
    <scope>NUCLEOTIDE SEQUENCE [LARGE SCALE GENOMIC DNA]</scope>
    <source>
        <strain evidence="10">ZL_2023a</strain>
    </source>
</reference>
<keyword evidence="6 8" id="KW-0472">Membrane</keyword>
<dbReference type="InterPro" id="IPR004156">
    <property type="entry name" value="OATP"/>
</dbReference>
<comment type="caution">
    <text evidence="10">The sequence shown here is derived from an EMBL/GenBank/DDBJ whole genome shotgun (WGS) entry which is preliminary data.</text>
</comment>
<sequence length="244" mass="27333">LTRKDPRWYGAWWIGFLVIGFGLLVTGNFLVLFPRKLPETLRREHKRAVRLAEREQKTGGKRNVEFFSSLAKTKSKEEKPTLRNLLKALKRLFTNKIWVGNLFNTSVYVLGVSGYWNFKPKYLETQFRQSPTTASYYTGLASFVSLVFGTGLGGAVLRWAHPGPRFVTGYNIFITLLTCASYIILSFVGCPRLDVLGPVDGSPPPGCSSECGCSERYSPMCSLDNFTLYYSPCYAGCLTVNTTA</sequence>
<feature type="transmembrane region" description="Helical" evidence="8">
    <location>
        <begin position="136"/>
        <end position="157"/>
    </location>
</feature>
<dbReference type="GO" id="GO:0043252">
    <property type="term" value="P:sodium-independent organic anion transport"/>
    <property type="evidence" value="ECO:0007669"/>
    <property type="project" value="TreeGrafter"/>
</dbReference>
<protein>
    <recommendedName>
        <fullName evidence="9">Kazal-like domain-containing protein</fullName>
    </recommendedName>
</protein>
<feature type="domain" description="Kazal-like" evidence="9">
    <location>
        <begin position="201"/>
        <end position="244"/>
    </location>
</feature>